<feature type="transmembrane region" description="Helical" evidence="7">
    <location>
        <begin position="372"/>
        <end position="393"/>
    </location>
</feature>
<evidence type="ECO:0000256" key="4">
    <source>
        <dbReference type="ARBA" id="ARBA00022970"/>
    </source>
</evidence>
<name>A0AAD5SZI8_9FUNG</name>
<feature type="transmembrane region" description="Helical" evidence="7">
    <location>
        <begin position="158"/>
        <end position="179"/>
    </location>
</feature>
<feature type="transmembrane region" description="Helical" evidence="7">
    <location>
        <begin position="191"/>
        <end position="210"/>
    </location>
</feature>
<feature type="domain" description="Amino acid permease/ SLC12A" evidence="8">
    <location>
        <begin position="38"/>
        <end position="495"/>
    </location>
</feature>
<accession>A0AAD5SZI8</accession>
<dbReference type="Pfam" id="PF00324">
    <property type="entry name" value="AA_permease"/>
    <property type="match status" value="1"/>
</dbReference>
<feature type="transmembrane region" description="Helical" evidence="7">
    <location>
        <begin position="274"/>
        <end position="293"/>
    </location>
</feature>
<keyword evidence="4" id="KW-0029">Amino-acid transport</keyword>
<keyword evidence="10" id="KW-1185">Reference proteome</keyword>
<comment type="subcellular location">
    <subcellularLocation>
        <location evidence="1">Membrane</location>
        <topology evidence="1">Multi-pass membrane protein</topology>
    </subcellularLocation>
</comment>
<feature type="transmembrane region" description="Helical" evidence="7">
    <location>
        <begin position="442"/>
        <end position="463"/>
    </location>
</feature>
<evidence type="ECO:0000256" key="2">
    <source>
        <dbReference type="ARBA" id="ARBA00022448"/>
    </source>
</evidence>
<comment type="caution">
    <text evidence="9">The sequence shown here is derived from an EMBL/GenBank/DDBJ whole genome shotgun (WGS) entry which is preliminary data.</text>
</comment>
<dbReference type="InterPro" id="IPR050524">
    <property type="entry name" value="APC_YAT"/>
</dbReference>
<proteinExistence type="predicted"/>
<feature type="transmembrane region" description="Helical" evidence="7">
    <location>
        <begin position="230"/>
        <end position="253"/>
    </location>
</feature>
<reference evidence="9" key="1">
    <citation type="submission" date="2020-05" db="EMBL/GenBank/DDBJ databases">
        <title>Phylogenomic resolution of chytrid fungi.</title>
        <authorList>
            <person name="Stajich J.E."/>
            <person name="Amses K."/>
            <person name="Simmons R."/>
            <person name="Seto K."/>
            <person name="Myers J."/>
            <person name="Bonds A."/>
            <person name="Quandt C.A."/>
            <person name="Barry K."/>
            <person name="Liu P."/>
            <person name="Grigoriev I."/>
            <person name="Longcore J.E."/>
            <person name="James T.Y."/>
        </authorList>
    </citation>
    <scope>NUCLEOTIDE SEQUENCE</scope>
    <source>
        <strain evidence="9">JEL0513</strain>
    </source>
</reference>
<keyword evidence="2" id="KW-0813">Transport</keyword>
<feature type="transmembrane region" description="Helical" evidence="7">
    <location>
        <begin position="313"/>
        <end position="337"/>
    </location>
</feature>
<dbReference type="FunFam" id="1.20.1740.10:FF:000001">
    <property type="entry name" value="Amino acid permease"/>
    <property type="match status" value="1"/>
</dbReference>
<protein>
    <recommendedName>
        <fullName evidence="8">Amino acid permease/ SLC12A domain-containing protein</fullName>
    </recommendedName>
</protein>
<dbReference type="GO" id="GO:0016020">
    <property type="term" value="C:membrane"/>
    <property type="evidence" value="ECO:0007669"/>
    <property type="project" value="UniProtKB-SubCell"/>
</dbReference>
<evidence type="ECO:0000313" key="9">
    <source>
        <dbReference type="EMBL" id="KAJ3115474.1"/>
    </source>
</evidence>
<dbReference type="EMBL" id="JADGJH010001289">
    <property type="protein sequence ID" value="KAJ3115474.1"/>
    <property type="molecule type" value="Genomic_DNA"/>
</dbReference>
<evidence type="ECO:0000256" key="1">
    <source>
        <dbReference type="ARBA" id="ARBA00004141"/>
    </source>
</evidence>
<evidence type="ECO:0000259" key="8">
    <source>
        <dbReference type="Pfam" id="PF00324"/>
    </source>
</evidence>
<sequence>MADEKKDPAVLEELAIAAELADAQNSGKRLHRGLETRHLQMIALGGTIGTGLFVSSGSTIAVAGPLGVLIAYILVGILVYAVGNPMFINLLTVVAIGEMCTQVPVSGAFGEIATRFLDPSVGFALGWNYYFQWLLTIPAELSTFGTIAIYWAPDSQPWIYTLIALILLIAFNFLGVKAYGEVEYWLSMIKVASVSIFILIAFAIVCGANHDLGAVGFSNWNPDNNPGAPVVSFLAILSCFTNAFYSYGGSELIGVTAGEAKNPSVSVPRAIKGTFWRILLFYILSLLFIGMIIPMSDPELADTDIRTSPFTRVLQYAGIGVGADIMNAVILLSVFSAGNGAIYASSRTLQNIAANGMAPAIFSHTTSRGVPIVSMVITSLVGSLALIGAYVGNGIVYNFLLNVLSISGLITWLMVLVTHLNFRWAWRAQGRRDEDLIYKAPWFPYFDFIGLFIGVFVLAYFIYNATLSDFDVVYDSPFYAGLPLFIVPLVAYKIYSYATTGKLAFGVDRLTVDFDTNKNGGVYETVADEKLELEGNQSIWAKLIRAIA</sequence>
<feature type="transmembrane region" description="Helical" evidence="7">
    <location>
        <begin position="38"/>
        <end position="54"/>
    </location>
</feature>
<evidence type="ECO:0000256" key="6">
    <source>
        <dbReference type="ARBA" id="ARBA00023136"/>
    </source>
</evidence>
<evidence type="ECO:0000256" key="7">
    <source>
        <dbReference type="SAM" id="Phobius"/>
    </source>
</evidence>
<evidence type="ECO:0000313" key="10">
    <source>
        <dbReference type="Proteomes" id="UP001211907"/>
    </source>
</evidence>
<dbReference type="InterPro" id="IPR004841">
    <property type="entry name" value="AA-permease/SLC12A_dom"/>
</dbReference>
<dbReference type="PANTHER" id="PTHR43341">
    <property type="entry name" value="AMINO ACID PERMEASE"/>
    <property type="match status" value="1"/>
</dbReference>
<keyword evidence="6 7" id="KW-0472">Membrane</keyword>
<feature type="transmembrane region" description="Helical" evidence="7">
    <location>
        <begin position="133"/>
        <end position="152"/>
    </location>
</feature>
<keyword evidence="5 7" id="KW-1133">Transmembrane helix</keyword>
<dbReference type="PANTHER" id="PTHR43341:SF1">
    <property type="entry name" value="GENERAL AMINO-ACID PERMEASE GAP1"/>
    <property type="match status" value="1"/>
</dbReference>
<dbReference type="Proteomes" id="UP001211907">
    <property type="component" value="Unassembled WGS sequence"/>
</dbReference>
<organism evidence="9 10">
    <name type="scientific">Physocladia obscura</name>
    <dbReference type="NCBI Taxonomy" id="109957"/>
    <lineage>
        <taxon>Eukaryota</taxon>
        <taxon>Fungi</taxon>
        <taxon>Fungi incertae sedis</taxon>
        <taxon>Chytridiomycota</taxon>
        <taxon>Chytridiomycota incertae sedis</taxon>
        <taxon>Chytridiomycetes</taxon>
        <taxon>Chytridiales</taxon>
        <taxon>Chytriomycetaceae</taxon>
        <taxon>Physocladia</taxon>
    </lineage>
</organism>
<feature type="transmembrane region" description="Helical" evidence="7">
    <location>
        <begin position="478"/>
        <end position="495"/>
    </location>
</feature>
<feature type="transmembrane region" description="Helical" evidence="7">
    <location>
        <begin position="60"/>
        <end position="82"/>
    </location>
</feature>
<feature type="transmembrane region" description="Helical" evidence="7">
    <location>
        <begin position="399"/>
        <end position="422"/>
    </location>
</feature>
<gene>
    <name evidence="9" type="ORF">HK100_001328</name>
</gene>
<dbReference type="AlphaFoldDB" id="A0AAD5SZI8"/>
<dbReference type="Gene3D" id="1.20.1740.10">
    <property type="entry name" value="Amino acid/polyamine transporter I"/>
    <property type="match status" value="1"/>
</dbReference>
<keyword evidence="3 7" id="KW-0812">Transmembrane</keyword>
<dbReference type="PIRSF" id="PIRSF006060">
    <property type="entry name" value="AA_transporter"/>
    <property type="match status" value="1"/>
</dbReference>
<dbReference type="GO" id="GO:0015171">
    <property type="term" value="F:amino acid transmembrane transporter activity"/>
    <property type="evidence" value="ECO:0007669"/>
    <property type="project" value="TreeGrafter"/>
</dbReference>
<evidence type="ECO:0000256" key="3">
    <source>
        <dbReference type="ARBA" id="ARBA00022692"/>
    </source>
</evidence>
<evidence type="ECO:0000256" key="5">
    <source>
        <dbReference type="ARBA" id="ARBA00022989"/>
    </source>
</evidence>